<dbReference type="PANTHER" id="PTHR35894:SF1">
    <property type="entry name" value="PHOSPHORIBULOKINASE _ URIDINE KINASE FAMILY"/>
    <property type="match status" value="1"/>
</dbReference>
<sequence>MHLASYLIYDVLVGETYLNRILERQVHEALRQRITVHYIKRLPDQEMPDYIQHKLELAGGSQSILEADANSVIHGYSEGNARKTDNLMTDVLTIESEQNKR</sequence>
<comment type="caution">
    <text evidence="1">The sequence shown here is derived from an EMBL/GenBank/DDBJ whole genome shotgun (WGS) entry which is preliminary data.</text>
</comment>
<protein>
    <submittedName>
        <fullName evidence="1">Uncharacterized protein</fullName>
    </submittedName>
</protein>
<organism evidence="1 2">
    <name type="scientific">Schaedlerella arabinosiphila</name>
    <dbReference type="NCBI Taxonomy" id="2044587"/>
    <lineage>
        <taxon>Bacteria</taxon>
        <taxon>Bacillati</taxon>
        <taxon>Bacillota</taxon>
        <taxon>Clostridia</taxon>
        <taxon>Lachnospirales</taxon>
        <taxon>Lachnospiraceae</taxon>
        <taxon>Schaedlerella</taxon>
    </lineage>
</organism>
<evidence type="ECO:0000313" key="2">
    <source>
        <dbReference type="Proteomes" id="UP000474104"/>
    </source>
</evidence>
<gene>
    <name evidence="1" type="ORF">FMM80_30435</name>
</gene>
<name>A0A9X5CFB5_9FIRM</name>
<proteinExistence type="predicted"/>
<dbReference type="PANTHER" id="PTHR35894">
    <property type="entry name" value="GENERAL SECRETION PATHWAY PROTEIN A-RELATED"/>
    <property type="match status" value="1"/>
</dbReference>
<dbReference type="Proteomes" id="UP000474104">
    <property type="component" value="Unassembled WGS sequence"/>
</dbReference>
<accession>A0A9X5CFB5</accession>
<dbReference type="InterPro" id="IPR052026">
    <property type="entry name" value="ExeA_AAA_ATPase_DNA-bind"/>
</dbReference>
<dbReference type="AlphaFoldDB" id="A0A9X5CFB5"/>
<dbReference type="EMBL" id="VIRB01000178">
    <property type="protein sequence ID" value="NDO72708.1"/>
    <property type="molecule type" value="Genomic_DNA"/>
</dbReference>
<reference evidence="1 2" key="1">
    <citation type="submission" date="2019-07" db="EMBL/GenBank/DDBJ databases">
        <title>Draft genome sequences of 15 bacterial species constituting the stable defined intestinal microbiota of the GM15 gnotobiotic mouse model.</title>
        <authorList>
            <person name="Elie C."/>
            <person name="Mathieu A."/>
            <person name="Saliou A."/>
            <person name="Darnaud M."/>
            <person name="Leulier F."/>
            <person name="Tamellini A."/>
        </authorList>
    </citation>
    <scope>NUCLEOTIDE SEQUENCE [LARGE SCALE GENOMIC DNA]</scope>
    <source>
        <strain evidence="2">ASF 502</strain>
    </source>
</reference>
<evidence type="ECO:0000313" key="1">
    <source>
        <dbReference type="EMBL" id="NDO72708.1"/>
    </source>
</evidence>